<dbReference type="HOGENOM" id="CLU_030422_2_0_1"/>
<keyword evidence="7 9" id="KW-0862">Zinc</keyword>
<dbReference type="GO" id="GO:0016567">
    <property type="term" value="P:protein ubiquitination"/>
    <property type="evidence" value="ECO:0007669"/>
    <property type="project" value="UniProtKB-UniRule"/>
</dbReference>
<comment type="pathway">
    <text evidence="2 9">Protein modification; protein ubiquitination.</text>
</comment>
<dbReference type="UniPathway" id="UPA00143"/>
<evidence type="ECO:0000256" key="1">
    <source>
        <dbReference type="ARBA" id="ARBA00000900"/>
    </source>
</evidence>
<dbReference type="InterPro" id="IPR039399">
    <property type="entry name" value="Deltex_C_sf"/>
</dbReference>
<feature type="domain" description="RING-type" evidence="10">
    <location>
        <begin position="6"/>
        <end position="44"/>
    </location>
</feature>
<keyword evidence="6 8" id="KW-0863">Zinc-finger</keyword>
<dbReference type="InterPro" id="IPR039398">
    <property type="entry name" value="Deltex_fam"/>
</dbReference>
<dbReference type="PANTHER" id="PTHR12622">
    <property type="entry name" value="DELTEX-RELATED"/>
    <property type="match status" value="1"/>
</dbReference>
<evidence type="ECO:0000256" key="5">
    <source>
        <dbReference type="ARBA" id="ARBA00022723"/>
    </source>
</evidence>
<evidence type="ECO:0000256" key="3">
    <source>
        <dbReference type="ARBA" id="ARBA00009413"/>
    </source>
</evidence>
<dbReference type="SUPFAM" id="SSF57850">
    <property type="entry name" value="RING/U-box"/>
    <property type="match status" value="1"/>
</dbReference>
<dbReference type="SMART" id="SM00184">
    <property type="entry name" value="RING"/>
    <property type="match status" value="1"/>
</dbReference>
<evidence type="ECO:0000259" key="10">
    <source>
        <dbReference type="PROSITE" id="PS50089"/>
    </source>
</evidence>
<dbReference type="InterPro" id="IPR039396">
    <property type="entry name" value="Deltex_C"/>
</dbReference>
<keyword evidence="5 9" id="KW-0479">Metal-binding</keyword>
<dbReference type="eggNOG" id="ENOG502RGAW">
    <property type="taxonomic scope" value="Eukaryota"/>
</dbReference>
<dbReference type="GO" id="GO:0061630">
    <property type="term" value="F:ubiquitin protein ligase activity"/>
    <property type="evidence" value="ECO:0007669"/>
    <property type="project" value="UniProtKB-UniRule"/>
</dbReference>
<keyword evidence="12" id="KW-1185">Reference proteome</keyword>
<comment type="subcellular location">
    <subcellularLocation>
        <location evidence="9">Cytoplasm</location>
    </subcellularLocation>
</comment>
<reference evidence="12" key="1">
    <citation type="submission" date="2003-08" db="EMBL/GenBank/DDBJ databases">
        <authorList>
            <person name="Birren B."/>
            <person name="Nusbaum C."/>
            <person name="Abebe A."/>
            <person name="Abouelleil A."/>
            <person name="Adekoya E."/>
            <person name="Ait-zahra M."/>
            <person name="Allen N."/>
            <person name="Allen T."/>
            <person name="An P."/>
            <person name="Anderson M."/>
            <person name="Anderson S."/>
            <person name="Arachchi H."/>
            <person name="Armbruster J."/>
            <person name="Bachantsang P."/>
            <person name="Baldwin J."/>
            <person name="Barry A."/>
            <person name="Bayul T."/>
            <person name="Blitshsteyn B."/>
            <person name="Bloom T."/>
            <person name="Blye J."/>
            <person name="Boguslavskiy L."/>
            <person name="Borowsky M."/>
            <person name="Boukhgalter B."/>
            <person name="Brunache A."/>
            <person name="Butler J."/>
            <person name="Calixte N."/>
            <person name="Calvo S."/>
            <person name="Camarata J."/>
            <person name="Campo K."/>
            <person name="Chang J."/>
            <person name="Cheshatsang Y."/>
            <person name="Citroen M."/>
            <person name="Collymore A."/>
            <person name="Considine T."/>
            <person name="Cook A."/>
            <person name="Cooke P."/>
            <person name="Corum B."/>
            <person name="Cuomo C."/>
            <person name="David R."/>
            <person name="Dawoe T."/>
            <person name="Degray S."/>
            <person name="Dodge S."/>
            <person name="Dooley K."/>
            <person name="Dorje P."/>
            <person name="Dorjee K."/>
            <person name="Dorris L."/>
            <person name="Duffey N."/>
            <person name="Dupes A."/>
            <person name="Elkins T."/>
            <person name="Engels R."/>
            <person name="Erickson J."/>
            <person name="Farina A."/>
            <person name="Faro S."/>
            <person name="Ferreira P."/>
            <person name="Fischer H."/>
            <person name="Fitzgerald M."/>
            <person name="Foley K."/>
            <person name="Gage D."/>
            <person name="Galagan J."/>
            <person name="Gearin G."/>
            <person name="Gnerre S."/>
            <person name="Gnirke A."/>
            <person name="Goyette A."/>
            <person name="Graham J."/>
            <person name="Grandbois E."/>
            <person name="Gyaltsen K."/>
            <person name="Hafez N."/>
            <person name="Hagopian D."/>
            <person name="Hagos B."/>
            <person name="Hall J."/>
            <person name="Hatcher B."/>
            <person name="Heller A."/>
            <person name="Higgins H."/>
            <person name="Honan T."/>
            <person name="Horn A."/>
            <person name="Houde N."/>
            <person name="Hughes L."/>
            <person name="Hulme W."/>
            <person name="Husby E."/>
            <person name="Iliev I."/>
            <person name="Jaffe D."/>
            <person name="Jones C."/>
            <person name="Kamal M."/>
            <person name="Kamat A."/>
            <person name="Kamvysselis M."/>
            <person name="Karlsson E."/>
            <person name="Kells C."/>
            <person name="Kieu A."/>
            <person name="Kisner P."/>
            <person name="Kodira C."/>
            <person name="Kulbokas E."/>
            <person name="Labutti K."/>
            <person name="Lama D."/>
            <person name="Landers T."/>
            <person name="Leger J."/>
            <person name="Levine S."/>
            <person name="Lewis D."/>
            <person name="Lewis T."/>
            <person name="Lindblad-toh K."/>
            <person name="Liu X."/>
            <person name="Lokyitsang T."/>
            <person name="Lokyitsang Y."/>
            <person name="Lucien O."/>
            <person name="Lui A."/>
            <person name="Ma L.J."/>
            <person name="Mabbitt R."/>
            <person name="Macdonald J."/>
            <person name="Maclean C."/>
            <person name="Major J."/>
            <person name="Manning J."/>
            <person name="Marabella R."/>
            <person name="Maru K."/>
            <person name="Matthews C."/>
            <person name="Mauceli E."/>
            <person name="Mccarthy M."/>
            <person name="Mcdonough S."/>
            <person name="Mcghee T."/>
            <person name="Meldrim J."/>
            <person name="Meneus L."/>
            <person name="Mesirov J."/>
            <person name="Mihalev A."/>
            <person name="Mihova T."/>
            <person name="Mikkelsen T."/>
            <person name="Mlenga V."/>
            <person name="Moru K."/>
            <person name="Mozes J."/>
            <person name="Mulrain L."/>
            <person name="Munson G."/>
            <person name="Naylor J."/>
            <person name="Newes C."/>
            <person name="Nguyen C."/>
            <person name="Nguyen N."/>
            <person name="Nguyen T."/>
            <person name="Nicol R."/>
            <person name="Nielsen C."/>
            <person name="Nizzari M."/>
            <person name="Norbu C."/>
            <person name="Norbu N."/>
            <person name="O'donnell P."/>
            <person name="Okoawo O."/>
            <person name="O'leary S."/>
            <person name="Omotosho B."/>
            <person name="O'neill K."/>
            <person name="Osman S."/>
            <person name="Parker S."/>
            <person name="Perrin D."/>
            <person name="Phunkhang P."/>
            <person name="Piqani B."/>
            <person name="Purcell S."/>
            <person name="Rachupka T."/>
            <person name="Ramasamy U."/>
            <person name="Rameau R."/>
            <person name="Ray V."/>
            <person name="Raymond C."/>
            <person name="Retta R."/>
            <person name="Richardson S."/>
            <person name="Rise C."/>
            <person name="Rodriguez J."/>
            <person name="Rogers J."/>
            <person name="Rogov P."/>
            <person name="Rutman M."/>
            <person name="Schupbach R."/>
            <person name="Seaman C."/>
            <person name="Settipalli S."/>
            <person name="Sharpe T."/>
            <person name="Sheridan J."/>
            <person name="Sherpa N."/>
            <person name="Shi J."/>
            <person name="Smirnov S."/>
            <person name="Smith C."/>
            <person name="Sougnez C."/>
            <person name="Spencer B."/>
            <person name="Stalker J."/>
            <person name="Stange-thomann N."/>
            <person name="Stavropoulos S."/>
            <person name="Stetson K."/>
            <person name="Stone C."/>
            <person name="Stone S."/>
            <person name="Stubbs M."/>
            <person name="Talamas J."/>
            <person name="Tchuinga P."/>
            <person name="Tenzing P."/>
            <person name="Tesfaye S."/>
            <person name="Theodore J."/>
            <person name="Thoulutsang Y."/>
            <person name="Topham K."/>
            <person name="Towey S."/>
            <person name="Tsamla T."/>
            <person name="Tsomo N."/>
            <person name="Vallee D."/>
            <person name="Vassiliev H."/>
            <person name="Venkataraman V."/>
            <person name="Vinson J."/>
            <person name="Vo A."/>
            <person name="Wade C."/>
            <person name="Wang S."/>
            <person name="Wangchuk T."/>
            <person name="Wangdi T."/>
            <person name="Whittaker C."/>
            <person name="Wilkinson J."/>
            <person name="Wu Y."/>
            <person name="Wyman D."/>
            <person name="Yadav S."/>
            <person name="Yang S."/>
            <person name="Yang X."/>
            <person name="Yeager S."/>
            <person name="Yee E."/>
            <person name="Young G."/>
            <person name="Zainoun J."/>
            <person name="Zembeck L."/>
            <person name="Zimmer A."/>
            <person name="Zody M."/>
            <person name="Lander E."/>
        </authorList>
    </citation>
    <scope>NUCLEOTIDE SEQUENCE [LARGE SCALE GENOMIC DNA]</scope>
</reference>
<evidence type="ECO:0000313" key="12">
    <source>
        <dbReference type="Proteomes" id="UP000007875"/>
    </source>
</evidence>
<evidence type="ECO:0000256" key="2">
    <source>
        <dbReference type="ARBA" id="ARBA00004906"/>
    </source>
</evidence>
<protein>
    <recommendedName>
        <fullName evidence="9">E3 ubiquitin-protein ligase</fullName>
        <ecNumber evidence="9">2.3.2.27</ecNumber>
    </recommendedName>
</protein>
<dbReference type="Pfam" id="PF13639">
    <property type="entry name" value="zf-RING_2"/>
    <property type="match status" value="1"/>
</dbReference>
<dbReference type="Proteomes" id="UP000007875">
    <property type="component" value="Unassembled WGS sequence"/>
</dbReference>
<dbReference type="AlphaFoldDB" id="H2ZBN7"/>
<evidence type="ECO:0000256" key="6">
    <source>
        <dbReference type="ARBA" id="ARBA00022771"/>
    </source>
</evidence>
<dbReference type="Gene3D" id="3.30.390.130">
    <property type="match status" value="1"/>
</dbReference>
<evidence type="ECO:0000256" key="8">
    <source>
        <dbReference type="PROSITE-ProRule" id="PRU00175"/>
    </source>
</evidence>
<name>H2ZBN7_CIOSA</name>
<evidence type="ECO:0000256" key="9">
    <source>
        <dbReference type="RuleBase" id="RU367105"/>
    </source>
</evidence>
<evidence type="ECO:0000256" key="4">
    <source>
        <dbReference type="ARBA" id="ARBA00022679"/>
    </source>
</evidence>
<dbReference type="InterPro" id="IPR013083">
    <property type="entry name" value="Znf_RING/FYVE/PHD"/>
</dbReference>
<sequence length="183" mass="20087">SSNLECVICHDTETGLMVSLDCGHKYHQTCVKHALKVKSCCPICGYIVGVPKADILEGATMTHSYLDDALPGYEGYDTIKIKYHVPDGIQGPNHPNPGHVYTGTYRTGYLPNCTEGIEVFQLLRKAFDAGLIFTVGTSLTTGVPNTVVWNDIHHKTDFTGTYGYPDPGYLTRVKEDLKAKGVY</sequence>
<dbReference type="OMA" id="LRCKHTF"/>
<keyword evidence="9" id="KW-0963">Cytoplasm</keyword>
<reference evidence="11" key="2">
    <citation type="submission" date="2025-08" db="UniProtKB">
        <authorList>
            <consortium name="Ensembl"/>
        </authorList>
    </citation>
    <scope>IDENTIFICATION</scope>
</reference>
<dbReference type="GO" id="GO:0007219">
    <property type="term" value="P:Notch signaling pathway"/>
    <property type="evidence" value="ECO:0007669"/>
    <property type="project" value="InterPro"/>
</dbReference>
<dbReference type="Pfam" id="PF18102">
    <property type="entry name" value="DTC"/>
    <property type="match status" value="1"/>
</dbReference>
<dbReference type="InParanoid" id="H2ZBN7"/>
<dbReference type="EC" id="2.3.2.27" evidence="9"/>
<dbReference type="PROSITE" id="PS50089">
    <property type="entry name" value="ZF_RING_2"/>
    <property type="match status" value="1"/>
</dbReference>
<dbReference type="Gene3D" id="3.30.40.10">
    <property type="entry name" value="Zinc/RING finger domain, C3HC4 (zinc finger)"/>
    <property type="match status" value="1"/>
</dbReference>
<proteinExistence type="inferred from homology"/>
<keyword evidence="4 9" id="KW-0808">Transferase</keyword>
<reference evidence="11" key="3">
    <citation type="submission" date="2025-09" db="UniProtKB">
        <authorList>
            <consortium name="Ensembl"/>
        </authorList>
    </citation>
    <scope>IDENTIFICATION</scope>
</reference>
<organism evidence="11 12">
    <name type="scientific">Ciona savignyi</name>
    <name type="common">Pacific transparent sea squirt</name>
    <dbReference type="NCBI Taxonomy" id="51511"/>
    <lineage>
        <taxon>Eukaryota</taxon>
        <taxon>Metazoa</taxon>
        <taxon>Chordata</taxon>
        <taxon>Tunicata</taxon>
        <taxon>Ascidiacea</taxon>
        <taxon>Phlebobranchia</taxon>
        <taxon>Cionidae</taxon>
        <taxon>Ciona</taxon>
    </lineage>
</organism>
<dbReference type="GO" id="GO:0008270">
    <property type="term" value="F:zinc ion binding"/>
    <property type="evidence" value="ECO:0007669"/>
    <property type="project" value="UniProtKB-KW"/>
</dbReference>
<evidence type="ECO:0000313" key="11">
    <source>
        <dbReference type="Ensembl" id="ENSCSAVP00000015002.1"/>
    </source>
</evidence>
<comment type="catalytic activity">
    <reaction evidence="1 9">
        <text>S-ubiquitinyl-[E2 ubiquitin-conjugating enzyme]-L-cysteine + [acceptor protein]-L-lysine = [E2 ubiquitin-conjugating enzyme]-L-cysteine + N(6)-ubiquitinyl-[acceptor protein]-L-lysine.</text>
        <dbReference type="EC" id="2.3.2.27"/>
    </reaction>
</comment>
<dbReference type="STRING" id="51511.ENSCSAVP00000015002"/>
<accession>H2ZBN7</accession>
<dbReference type="CDD" id="cd09633">
    <property type="entry name" value="Deltex_C"/>
    <property type="match status" value="1"/>
</dbReference>
<dbReference type="Ensembl" id="ENSCSAVT00000015176.1">
    <property type="protein sequence ID" value="ENSCSAVP00000015002.1"/>
    <property type="gene ID" value="ENSCSAVG00000008786.1"/>
</dbReference>
<comment type="similarity">
    <text evidence="3 9">Belongs to the Deltex family.</text>
</comment>
<dbReference type="GO" id="GO:0005737">
    <property type="term" value="C:cytoplasm"/>
    <property type="evidence" value="ECO:0007669"/>
    <property type="project" value="UniProtKB-SubCell"/>
</dbReference>
<dbReference type="InterPro" id="IPR001841">
    <property type="entry name" value="Znf_RING"/>
</dbReference>
<dbReference type="GeneTree" id="ENSGT00940000169526"/>
<evidence type="ECO:0000256" key="7">
    <source>
        <dbReference type="ARBA" id="ARBA00022833"/>
    </source>
</evidence>
<dbReference type="FunCoup" id="H2ZBN7">
    <property type="interactions" value="32"/>
</dbReference>